<proteinExistence type="inferred from homology"/>
<evidence type="ECO:0000313" key="9">
    <source>
        <dbReference type="EMBL" id="KAJ8949997.1"/>
    </source>
</evidence>
<evidence type="ECO:0000256" key="7">
    <source>
        <dbReference type="ARBA" id="ARBA00032957"/>
    </source>
</evidence>
<gene>
    <name evidence="9" type="ORF">NQ318_002408</name>
</gene>
<dbReference type="PANTHER" id="PTHR31040:SF1">
    <property type="entry name" value="NURIM"/>
    <property type="match status" value="1"/>
</dbReference>
<evidence type="ECO:0000256" key="3">
    <source>
        <dbReference type="ARBA" id="ARBA00022692"/>
    </source>
</evidence>
<evidence type="ECO:0000313" key="10">
    <source>
        <dbReference type="Proteomes" id="UP001162162"/>
    </source>
</evidence>
<dbReference type="PANTHER" id="PTHR31040">
    <property type="entry name" value="NURIM"/>
    <property type="match status" value="1"/>
</dbReference>
<evidence type="ECO:0000256" key="4">
    <source>
        <dbReference type="ARBA" id="ARBA00022989"/>
    </source>
</evidence>
<evidence type="ECO:0000256" key="6">
    <source>
        <dbReference type="ARBA" id="ARBA00031700"/>
    </source>
</evidence>
<name>A0AAV8YFI2_9CUCU</name>
<dbReference type="Proteomes" id="UP001162162">
    <property type="component" value="Unassembled WGS sequence"/>
</dbReference>
<dbReference type="GO" id="GO:0005637">
    <property type="term" value="C:nuclear inner membrane"/>
    <property type="evidence" value="ECO:0007669"/>
    <property type="project" value="UniProtKB-SubCell"/>
</dbReference>
<comment type="similarity">
    <text evidence="2">Belongs to the nurim family.</text>
</comment>
<protein>
    <recommendedName>
        <fullName evidence="7">Nuclear envelope membrane protein</fullName>
    </recommendedName>
    <alternativeName>
        <fullName evidence="6">Nuclear rim protein</fullName>
    </alternativeName>
</protein>
<comment type="subcellular location">
    <subcellularLocation>
        <location evidence="1">Nucleus inner membrane</location>
        <topology evidence="1">Multi-pass membrane protein</topology>
    </subcellularLocation>
</comment>
<dbReference type="EMBL" id="JAPWTK010000106">
    <property type="protein sequence ID" value="KAJ8949997.1"/>
    <property type="molecule type" value="Genomic_DNA"/>
</dbReference>
<evidence type="ECO:0000256" key="8">
    <source>
        <dbReference type="SAM" id="Phobius"/>
    </source>
</evidence>
<dbReference type="InterPro" id="IPR033580">
    <property type="entry name" value="Nurim-like"/>
</dbReference>
<keyword evidence="10" id="KW-1185">Reference proteome</keyword>
<feature type="transmembrane region" description="Helical" evidence="8">
    <location>
        <begin position="232"/>
        <end position="250"/>
    </location>
</feature>
<keyword evidence="5 8" id="KW-0472">Membrane</keyword>
<feature type="transmembrane region" description="Helical" evidence="8">
    <location>
        <begin position="131"/>
        <end position="149"/>
    </location>
</feature>
<organism evidence="9 10">
    <name type="scientific">Aromia moschata</name>
    <dbReference type="NCBI Taxonomy" id="1265417"/>
    <lineage>
        <taxon>Eukaryota</taxon>
        <taxon>Metazoa</taxon>
        <taxon>Ecdysozoa</taxon>
        <taxon>Arthropoda</taxon>
        <taxon>Hexapoda</taxon>
        <taxon>Insecta</taxon>
        <taxon>Pterygota</taxon>
        <taxon>Neoptera</taxon>
        <taxon>Endopterygota</taxon>
        <taxon>Coleoptera</taxon>
        <taxon>Polyphaga</taxon>
        <taxon>Cucujiformia</taxon>
        <taxon>Chrysomeloidea</taxon>
        <taxon>Cerambycidae</taxon>
        <taxon>Cerambycinae</taxon>
        <taxon>Callichromatini</taxon>
        <taxon>Aromia</taxon>
    </lineage>
</organism>
<feature type="transmembrane region" description="Helical" evidence="8">
    <location>
        <begin position="194"/>
        <end position="211"/>
    </location>
</feature>
<sequence>MGIKQVILNFAKISLCSFGLIITFYMVMDFTYFLSIPAIKGVHYINRTNDPWLNTSWALLANMALLSLFILQHSLLASNEIKNAFNAYSLQVIYRSLYVITTAGILLFLTRHWKSTPDVILWEMNLNYKPIFWIYASIHTVAWLIIYIGNICTDVTELLGIKQVYYSVVNLPDPNLRKSLQLQRLTNHMRHPSFLAFVLIFWLYPVMRAKLMCPVCAKKLPPIWCVLYMLRYLDRLLLAVILTAYMYIAWNTDERDYYYHKSQYERKYHELERLNRYSY</sequence>
<keyword evidence="4 8" id="KW-1133">Transmembrane helix</keyword>
<comment type="caution">
    <text evidence="9">The sequence shown here is derived from an EMBL/GenBank/DDBJ whole genome shotgun (WGS) entry which is preliminary data.</text>
</comment>
<evidence type="ECO:0000256" key="2">
    <source>
        <dbReference type="ARBA" id="ARBA00010631"/>
    </source>
</evidence>
<dbReference type="AlphaFoldDB" id="A0AAV8YFI2"/>
<reference evidence="9" key="1">
    <citation type="journal article" date="2023" name="Insect Mol. Biol.">
        <title>Genome sequencing provides insights into the evolution of gene families encoding plant cell wall-degrading enzymes in longhorned beetles.</title>
        <authorList>
            <person name="Shin N.R."/>
            <person name="Okamura Y."/>
            <person name="Kirsch R."/>
            <person name="Pauchet Y."/>
        </authorList>
    </citation>
    <scope>NUCLEOTIDE SEQUENCE</scope>
    <source>
        <strain evidence="9">AMC_N1</strain>
    </source>
</reference>
<accession>A0AAV8YFI2</accession>
<feature type="transmembrane region" description="Helical" evidence="8">
    <location>
        <begin position="92"/>
        <end position="110"/>
    </location>
</feature>
<keyword evidence="3 8" id="KW-0812">Transmembrane</keyword>
<evidence type="ECO:0000256" key="5">
    <source>
        <dbReference type="ARBA" id="ARBA00023136"/>
    </source>
</evidence>
<evidence type="ECO:0000256" key="1">
    <source>
        <dbReference type="ARBA" id="ARBA00004473"/>
    </source>
</evidence>
<feature type="transmembrane region" description="Helical" evidence="8">
    <location>
        <begin position="18"/>
        <end position="39"/>
    </location>
</feature>
<feature type="transmembrane region" description="Helical" evidence="8">
    <location>
        <begin position="51"/>
        <end position="72"/>
    </location>
</feature>